<dbReference type="InterPro" id="IPR029058">
    <property type="entry name" value="AB_hydrolase_fold"/>
</dbReference>
<evidence type="ECO:0000313" key="2">
    <source>
        <dbReference type="Proteomes" id="UP000077098"/>
    </source>
</evidence>
<proteinExistence type="predicted"/>
<dbReference type="AlphaFoldDB" id="A0A176XGV5"/>
<dbReference type="Gene3D" id="3.40.50.1820">
    <property type="entry name" value="alpha/beta hydrolase"/>
    <property type="match status" value="1"/>
</dbReference>
<evidence type="ECO:0000313" key="1">
    <source>
        <dbReference type="EMBL" id="OAE48873.1"/>
    </source>
</evidence>
<dbReference type="EMBL" id="LXPS01000004">
    <property type="protein sequence ID" value="OAE48873.1"/>
    <property type="molecule type" value="Genomic_DNA"/>
</dbReference>
<name>A0A176XGV5_AGRTU</name>
<comment type="caution">
    <text evidence="1">The sequence shown here is derived from an EMBL/GenBank/DDBJ whole genome shotgun (WGS) entry which is preliminary data.</text>
</comment>
<dbReference type="Proteomes" id="UP000077098">
    <property type="component" value="Unassembled WGS sequence"/>
</dbReference>
<dbReference type="SUPFAM" id="SSF53474">
    <property type="entry name" value="alpha/beta-Hydrolases"/>
    <property type="match status" value="1"/>
</dbReference>
<accession>A0A176XGV5</accession>
<reference evidence="1 2" key="1">
    <citation type="submission" date="2016-05" db="EMBL/GenBank/DDBJ databases">
        <authorList>
            <person name="Lavstsen T."/>
            <person name="Jespersen J.S."/>
        </authorList>
    </citation>
    <scope>NUCLEOTIDE SEQUENCE [LARGE SCALE GENOMIC DNA]</scope>
    <source>
        <strain evidence="1 2">KCJ1736</strain>
    </source>
</reference>
<organism evidence="1 2">
    <name type="scientific">Agrobacterium tumefaciens</name>
    <dbReference type="NCBI Taxonomy" id="358"/>
    <lineage>
        <taxon>Bacteria</taxon>
        <taxon>Pseudomonadati</taxon>
        <taxon>Pseudomonadota</taxon>
        <taxon>Alphaproteobacteria</taxon>
        <taxon>Hyphomicrobiales</taxon>
        <taxon>Rhizobiaceae</taxon>
        <taxon>Rhizobium/Agrobacterium group</taxon>
        <taxon>Agrobacterium</taxon>
        <taxon>Agrobacterium tumefaciens complex</taxon>
    </lineage>
</organism>
<protein>
    <submittedName>
        <fullName evidence="1">Uncharacterized protein</fullName>
    </submittedName>
</protein>
<sequence length="144" mass="16195">MDEFDTHFFNAAVIVWRLQGKPSAKAAVHPMKPDPALWPPADFDADGFRPLCAWYLNDAANIAYARRAPSGGQILKPVMLLNGEYDQINTINGNRYGDPMCAAYTDLTIVNLLGAHWLPLERKRELVQAMRTWPQDKNLSATRP</sequence>
<gene>
    <name evidence="1" type="ORF">A7J57_20155</name>
</gene>
<dbReference type="RefSeq" id="WP_063947461.1">
    <property type="nucleotide sequence ID" value="NZ_CP072309.1"/>
</dbReference>